<dbReference type="EMBL" id="JARFYN010000150">
    <property type="protein sequence ID" value="MDL2410918.1"/>
    <property type="molecule type" value="Genomic_DNA"/>
</dbReference>
<sequence length="96" mass="10042">MINLKSHDTDKISGAQIRAARALLRWSAKELAKAAKLGVATVSRAEVEDDVPSITAANLSAIKIALERAGIEFVAENGGGAGVRFLKPKADASDQV</sequence>
<dbReference type="SUPFAM" id="SSF47413">
    <property type="entry name" value="lambda repressor-like DNA-binding domains"/>
    <property type="match status" value="1"/>
</dbReference>
<organism evidence="1 2">
    <name type="scientific">Rhizobium calliandrae</name>
    <dbReference type="NCBI Taxonomy" id="1312182"/>
    <lineage>
        <taxon>Bacteria</taxon>
        <taxon>Pseudomonadati</taxon>
        <taxon>Pseudomonadota</taxon>
        <taxon>Alphaproteobacteria</taxon>
        <taxon>Hyphomicrobiales</taxon>
        <taxon>Rhizobiaceae</taxon>
        <taxon>Rhizobium/Agrobacterium group</taxon>
        <taxon>Rhizobium</taxon>
    </lineage>
</organism>
<evidence type="ECO:0000313" key="1">
    <source>
        <dbReference type="EMBL" id="MDL2410918.1"/>
    </source>
</evidence>
<dbReference type="CDD" id="cd00093">
    <property type="entry name" value="HTH_XRE"/>
    <property type="match status" value="1"/>
</dbReference>
<evidence type="ECO:0000313" key="2">
    <source>
        <dbReference type="Proteomes" id="UP001172630"/>
    </source>
</evidence>
<dbReference type="InterPro" id="IPR001387">
    <property type="entry name" value="Cro/C1-type_HTH"/>
</dbReference>
<keyword evidence="2" id="KW-1185">Reference proteome</keyword>
<dbReference type="Proteomes" id="UP001172630">
    <property type="component" value="Unassembled WGS sequence"/>
</dbReference>
<reference evidence="1" key="1">
    <citation type="submission" date="2023-06" db="EMBL/GenBank/DDBJ databases">
        <title>Phylogenetic Diversity of Rhizobium strains.</title>
        <authorList>
            <person name="Moura F.T."/>
            <person name="Helene L.C.F."/>
            <person name="Hungria M."/>
        </authorList>
    </citation>
    <scope>NUCLEOTIDE SEQUENCE</scope>
    <source>
        <strain evidence="1">CCGE524</strain>
    </source>
</reference>
<gene>
    <name evidence="1" type="ORF">PY650_36455</name>
</gene>
<dbReference type="Gene3D" id="1.10.260.40">
    <property type="entry name" value="lambda repressor-like DNA-binding domains"/>
    <property type="match status" value="1"/>
</dbReference>
<accession>A0ABT7KTA3</accession>
<protein>
    <submittedName>
        <fullName evidence="1">Transcriptional regulator</fullName>
    </submittedName>
</protein>
<comment type="caution">
    <text evidence="1">The sequence shown here is derived from an EMBL/GenBank/DDBJ whole genome shotgun (WGS) entry which is preliminary data.</text>
</comment>
<dbReference type="RefSeq" id="WP_285884943.1">
    <property type="nucleotide sequence ID" value="NZ_JARFYN010000150.1"/>
</dbReference>
<name>A0ABT7KTA3_9HYPH</name>
<dbReference type="InterPro" id="IPR010982">
    <property type="entry name" value="Lambda_DNA-bd_dom_sf"/>
</dbReference>
<proteinExistence type="predicted"/>